<dbReference type="PANTHER" id="PTHR43630">
    <property type="entry name" value="POLY-BETA-1,6-N-ACETYL-D-GLUCOSAMINE SYNTHASE"/>
    <property type="match status" value="1"/>
</dbReference>
<dbReference type="InterPro" id="IPR029044">
    <property type="entry name" value="Nucleotide-diphossugar_trans"/>
</dbReference>
<keyword evidence="4" id="KW-1133">Transmembrane helix</keyword>
<evidence type="ECO:0000256" key="3">
    <source>
        <dbReference type="ARBA" id="ARBA00022679"/>
    </source>
</evidence>
<evidence type="ECO:0000313" key="6">
    <source>
        <dbReference type="EMBL" id="VYU31707.1"/>
    </source>
</evidence>
<evidence type="ECO:0000256" key="2">
    <source>
        <dbReference type="ARBA" id="ARBA00022676"/>
    </source>
</evidence>
<dbReference type="PANTHER" id="PTHR43630:SF1">
    <property type="entry name" value="POLY-BETA-1,6-N-ACETYL-D-GLUCOSAMINE SYNTHASE"/>
    <property type="match status" value="1"/>
</dbReference>
<proteinExistence type="inferred from homology"/>
<name>A0A6N3E1R9_9CLOT</name>
<dbReference type="InterPro" id="IPR001173">
    <property type="entry name" value="Glyco_trans_2-like"/>
</dbReference>
<evidence type="ECO:0000256" key="1">
    <source>
        <dbReference type="ARBA" id="ARBA00006739"/>
    </source>
</evidence>
<protein>
    <submittedName>
        <fullName evidence="6">Poly-beta-1,6-N-acetyl-D-glucosamine synthase</fullName>
        <ecNumber evidence="6">2.4.1.-</ecNumber>
    </submittedName>
</protein>
<dbReference type="GO" id="GO:0016757">
    <property type="term" value="F:glycosyltransferase activity"/>
    <property type="evidence" value="ECO:0007669"/>
    <property type="project" value="UniProtKB-KW"/>
</dbReference>
<feature type="transmembrane region" description="Helical" evidence="4">
    <location>
        <begin position="245"/>
        <end position="263"/>
    </location>
</feature>
<dbReference type="SUPFAM" id="SSF53448">
    <property type="entry name" value="Nucleotide-diphospho-sugar transferases"/>
    <property type="match status" value="1"/>
</dbReference>
<dbReference type="EMBL" id="CACRTO010000020">
    <property type="protein sequence ID" value="VYU31707.1"/>
    <property type="molecule type" value="Genomic_DNA"/>
</dbReference>
<dbReference type="AlphaFoldDB" id="A0A6N3E1R9"/>
<dbReference type="EC" id="2.4.1.-" evidence="6"/>
<organism evidence="6">
    <name type="scientific">Clostridium tertium</name>
    <dbReference type="NCBI Taxonomy" id="1559"/>
    <lineage>
        <taxon>Bacteria</taxon>
        <taxon>Bacillati</taxon>
        <taxon>Bacillota</taxon>
        <taxon>Clostridia</taxon>
        <taxon>Eubacteriales</taxon>
        <taxon>Clostridiaceae</taxon>
        <taxon>Clostridium</taxon>
    </lineage>
</organism>
<sequence length="340" mass="38826">MNKTVSIVIPCRNEENYIEECIRSFLVQSYPQELIEIIVADGMSTDNTRKVINEIKKEHKNVVLLDNLKFSAPAGMNLGIKKSKSDIIIIFGAHAYADKDFIKENVMALEGDNIGCAGGVITTINDSIKGEAIAEAMSCPFGVGNALFRYAEKEAFVDTVGFGAYDRKFIIDIGLFDEELVRNQDDELNYRVQKAGKKILLNPKIKSTYFSRGDFKKLWRQYYQYGFWKVRVIQKHKKPASIRHLIPLMFVLFLLGCGILSVFSKFIFGGYLLTILLYLLLDLTFSIKICKKKSIKHLPYLFITFPILHISYGVGFINGLMNFYIFKSKNVEEKNKKISR</sequence>
<keyword evidence="4" id="KW-0472">Membrane</keyword>
<gene>
    <name evidence="6" type="primary">pgaC_2</name>
    <name evidence="6" type="ORF">CTLFYP3_02040</name>
</gene>
<feature type="transmembrane region" description="Helical" evidence="4">
    <location>
        <begin position="299"/>
        <end position="326"/>
    </location>
</feature>
<keyword evidence="4" id="KW-0812">Transmembrane</keyword>
<dbReference type="Gene3D" id="3.90.550.10">
    <property type="entry name" value="Spore Coat Polysaccharide Biosynthesis Protein SpsA, Chain A"/>
    <property type="match status" value="1"/>
</dbReference>
<keyword evidence="2 6" id="KW-0328">Glycosyltransferase</keyword>
<evidence type="ECO:0000259" key="5">
    <source>
        <dbReference type="Pfam" id="PF00535"/>
    </source>
</evidence>
<dbReference type="CDD" id="cd02525">
    <property type="entry name" value="Succinoglycan_BP_ExoA"/>
    <property type="match status" value="1"/>
</dbReference>
<feature type="transmembrane region" description="Helical" evidence="4">
    <location>
        <begin position="269"/>
        <end position="287"/>
    </location>
</feature>
<dbReference type="Pfam" id="PF00535">
    <property type="entry name" value="Glycos_transf_2"/>
    <property type="match status" value="1"/>
</dbReference>
<evidence type="ECO:0000256" key="4">
    <source>
        <dbReference type="SAM" id="Phobius"/>
    </source>
</evidence>
<accession>A0A6N3E1R9</accession>
<comment type="similarity">
    <text evidence="1">Belongs to the glycosyltransferase 2 family.</text>
</comment>
<keyword evidence="3 6" id="KW-0808">Transferase</keyword>
<reference evidence="6" key="1">
    <citation type="submission" date="2019-11" db="EMBL/GenBank/DDBJ databases">
        <authorList>
            <person name="Feng L."/>
        </authorList>
    </citation>
    <scope>NUCLEOTIDE SEQUENCE</scope>
    <source>
        <strain evidence="6">CTertiumLFYP3</strain>
    </source>
</reference>
<dbReference type="RefSeq" id="WP_156626498.1">
    <property type="nucleotide sequence ID" value="NZ_CACRTO010000020.1"/>
</dbReference>
<feature type="domain" description="Glycosyltransferase 2-like" evidence="5">
    <location>
        <begin position="6"/>
        <end position="169"/>
    </location>
</feature>